<dbReference type="InterPro" id="IPR013520">
    <property type="entry name" value="Ribonucl_H"/>
</dbReference>
<evidence type="ECO:0000313" key="6">
    <source>
        <dbReference type="Proteomes" id="UP000028875"/>
    </source>
</evidence>
<evidence type="ECO:0000256" key="2">
    <source>
        <dbReference type="ARBA" id="ARBA00022801"/>
    </source>
</evidence>
<dbReference type="PANTHER" id="PTHR30231:SF42">
    <property type="entry name" value="EXONUCLEASE"/>
    <property type="match status" value="1"/>
</dbReference>
<dbReference type="OrthoDB" id="9803913at2"/>
<organism evidence="5 6">
    <name type="scientific">Virgibacillus massiliensis</name>
    <dbReference type="NCBI Taxonomy" id="1462526"/>
    <lineage>
        <taxon>Bacteria</taxon>
        <taxon>Bacillati</taxon>
        <taxon>Bacillota</taxon>
        <taxon>Bacilli</taxon>
        <taxon>Bacillales</taxon>
        <taxon>Bacillaceae</taxon>
        <taxon>Virgibacillus</taxon>
    </lineage>
</organism>
<name>A0A024QE21_9BACI</name>
<dbReference type="CDD" id="cd06130">
    <property type="entry name" value="DNA_pol_III_epsilon_like"/>
    <property type="match status" value="1"/>
</dbReference>
<dbReference type="SUPFAM" id="SSF53098">
    <property type="entry name" value="Ribonuclease H-like"/>
    <property type="match status" value="1"/>
</dbReference>
<keyword evidence="2" id="KW-0378">Hydrolase</keyword>
<keyword evidence="1" id="KW-0540">Nuclease</keyword>
<dbReference type="RefSeq" id="WP_021292054.1">
    <property type="nucleotide sequence ID" value="NZ_BNER01000006.1"/>
</dbReference>
<gene>
    <name evidence="5" type="primary">polC_2</name>
    <name evidence="5" type="ORF">BN990_03134</name>
</gene>
<dbReference type="STRING" id="1462526.BN990_03134"/>
<dbReference type="AlphaFoldDB" id="A0A024QE21"/>
<keyword evidence="6" id="KW-1185">Reference proteome</keyword>
<dbReference type="SMART" id="SM00479">
    <property type="entry name" value="EXOIII"/>
    <property type="match status" value="1"/>
</dbReference>
<dbReference type="Gene3D" id="3.30.420.10">
    <property type="entry name" value="Ribonuclease H-like superfamily/Ribonuclease H"/>
    <property type="match status" value="1"/>
</dbReference>
<dbReference type="EMBL" id="CCDP010000002">
    <property type="protein sequence ID" value="CDQ40803.1"/>
    <property type="molecule type" value="Genomic_DNA"/>
</dbReference>
<evidence type="ECO:0000259" key="4">
    <source>
        <dbReference type="SMART" id="SM00479"/>
    </source>
</evidence>
<proteinExistence type="predicted"/>
<keyword evidence="3" id="KW-0269">Exonuclease</keyword>
<dbReference type="InterPro" id="IPR012337">
    <property type="entry name" value="RNaseH-like_sf"/>
</dbReference>
<sequence>MRVVSIDFETANEKRFSPCAVGIVVLEDGKIIDEFYHLINPLMHFNSMNIHVHGINEADVVGEPTFPEIWPSIKSYLRSGLVIAHNASFDMSVIRQTLDYFGLPYPEMNYLCTVGLSKQFWPDLTNYKLHTLANFLQMTFNHHHALEDARVAAALFHHAFRESEAKSLETFLDRCNLQTGRIYERGYVTPKKKKKNQPKRIYI</sequence>
<dbReference type="eggNOG" id="COG0847">
    <property type="taxonomic scope" value="Bacteria"/>
</dbReference>
<dbReference type="PANTHER" id="PTHR30231">
    <property type="entry name" value="DNA POLYMERASE III SUBUNIT EPSILON"/>
    <property type="match status" value="1"/>
</dbReference>
<accession>A0A024QE21</accession>
<dbReference type="GO" id="GO:0008408">
    <property type="term" value="F:3'-5' exonuclease activity"/>
    <property type="evidence" value="ECO:0007669"/>
    <property type="project" value="TreeGrafter"/>
</dbReference>
<dbReference type="InterPro" id="IPR036397">
    <property type="entry name" value="RNaseH_sf"/>
</dbReference>
<dbReference type="GO" id="GO:0003676">
    <property type="term" value="F:nucleic acid binding"/>
    <property type="evidence" value="ECO:0007669"/>
    <property type="project" value="InterPro"/>
</dbReference>
<dbReference type="Proteomes" id="UP000028875">
    <property type="component" value="Unassembled WGS sequence"/>
</dbReference>
<reference evidence="5 6" key="1">
    <citation type="submission" date="2014-03" db="EMBL/GenBank/DDBJ databases">
        <authorList>
            <person name="Urmite Genomes U."/>
        </authorList>
    </citation>
    <scope>NUCLEOTIDE SEQUENCE [LARGE SCALE GENOMIC DNA]</scope>
    <source>
        <strain evidence="5 6">Vm-5</strain>
    </source>
</reference>
<reference evidence="6" key="2">
    <citation type="submission" date="2014-05" db="EMBL/GenBank/DDBJ databases">
        <title>Draft genome sequence of Virgibacillus massiliensis Vm-5.</title>
        <authorList>
            <person name="Khelaifia S."/>
            <person name="Croce O."/>
            <person name="Lagier J.C."/>
            <person name="Raoult D."/>
        </authorList>
    </citation>
    <scope>NUCLEOTIDE SEQUENCE [LARGE SCALE GENOMIC DNA]</scope>
    <source>
        <strain evidence="6">Vm-5</strain>
    </source>
</reference>
<protein>
    <submittedName>
        <fullName evidence="5">DNA polymerase III PolC-type</fullName>
    </submittedName>
</protein>
<evidence type="ECO:0000256" key="3">
    <source>
        <dbReference type="ARBA" id="ARBA00022839"/>
    </source>
</evidence>
<evidence type="ECO:0000313" key="5">
    <source>
        <dbReference type="EMBL" id="CDQ40803.1"/>
    </source>
</evidence>
<evidence type="ECO:0000256" key="1">
    <source>
        <dbReference type="ARBA" id="ARBA00022722"/>
    </source>
</evidence>
<comment type="caution">
    <text evidence="5">The sequence shown here is derived from an EMBL/GenBank/DDBJ whole genome shotgun (WGS) entry which is preliminary data.</text>
</comment>
<dbReference type="Pfam" id="PF00929">
    <property type="entry name" value="RNase_T"/>
    <property type="match status" value="1"/>
</dbReference>
<feature type="domain" description="Exonuclease" evidence="4">
    <location>
        <begin position="2"/>
        <end position="165"/>
    </location>
</feature>
<dbReference type="FunFam" id="3.30.420.10:FF:000045">
    <property type="entry name" value="3'-5' exonuclease DinG"/>
    <property type="match status" value="1"/>
</dbReference>
<dbReference type="GO" id="GO:0005829">
    <property type="term" value="C:cytosol"/>
    <property type="evidence" value="ECO:0007669"/>
    <property type="project" value="TreeGrafter"/>
</dbReference>